<gene>
    <name evidence="2" type="ORF">HNP84_009367</name>
</gene>
<dbReference type="Pfam" id="PF03473">
    <property type="entry name" value="MOSC"/>
    <property type="match status" value="1"/>
</dbReference>
<dbReference type="SUPFAM" id="SSF50800">
    <property type="entry name" value="PK beta-barrel domain-like"/>
    <property type="match status" value="1"/>
</dbReference>
<sequence>MAGEPQATVVAVSSSPGHTFGKPGRDVIRVLAGLGVEGDAHCGATVKHRSRVARDPTQPNLRQVHLIHAELHDELREAGFEVGPGELGENLTTRGLDLLALPTGTVLRVGAQAVLRVTGLRNPCAQIDGFQRGLLAAVLGRDDSGALVRKAGVMAVVVASGEIRPGDTVLADPPPPPHEPLRPGLIHAVMRAA</sequence>
<evidence type="ECO:0000313" key="3">
    <source>
        <dbReference type="Proteomes" id="UP000578449"/>
    </source>
</evidence>
<protein>
    <submittedName>
        <fullName evidence="2">MOSC domain-containing protein YiiM</fullName>
    </submittedName>
</protein>
<dbReference type="InterPro" id="IPR011037">
    <property type="entry name" value="Pyrv_Knase-like_insert_dom_sf"/>
</dbReference>
<dbReference type="AlphaFoldDB" id="A0A840PNI8"/>
<evidence type="ECO:0000313" key="2">
    <source>
        <dbReference type="EMBL" id="MBB5139603.1"/>
    </source>
</evidence>
<evidence type="ECO:0000259" key="1">
    <source>
        <dbReference type="PROSITE" id="PS51340"/>
    </source>
</evidence>
<name>A0A840PNI8_9ACTN</name>
<dbReference type="RefSeq" id="WP_185056432.1">
    <property type="nucleotide sequence ID" value="NZ_BAABIX010000049.1"/>
</dbReference>
<dbReference type="PANTHER" id="PTHR36930">
    <property type="entry name" value="METAL-SULFUR CLUSTER BIOSYNTHESIS PROTEINS YUAD-RELATED"/>
    <property type="match status" value="1"/>
</dbReference>
<dbReference type="GO" id="GO:0003824">
    <property type="term" value="F:catalytic activity"/>
    <property type="evidence" value="ECO:0007669"/>
    <property type="project" value="InterPro"/>
</dbReference>
<dbReference type="InterPro" id="IPR052716">
    <property type="entry name" value="MOSC_domain"/>
</dbReference>
<dbReference type="PROSITE" id="PS51340">
    <property type="entry name" value="MOSC"/>
    <property type="match status" value="1"/>
</dbReference>
<dbReference type="GO" id="GO:0030170">
    <property type="term" value="F:pyridoxal phosphate binding"/>
    <property type="evidence" value="ECO:0007669"/>
    <property type="project" value="InterPro"/>
</dbReference>
<proteinExistence type="predicted"/>
<reference evidence="2 3" key="1">
    <citation type="submission" date="2020-08" db="EMBL/GenBank/DDBJ databases">
        <title>Genomic Encyclopedia of Type Strains, Phase IV (KMG-IV): sequencing the most valuable type-strain genomes for metagenomic binning, comparative biology and taxonomic classification.</title>
        <authorList>
            <person name="Goeker M."/>
        </authorList>
    </citation>
    <scope>NUCLEOTIDE SEQUENCE [LARGE SCALE GENOMIC DNA]</scope>
    <source>
        <strain evidence="2 3">DSM 45615</strain>
    </source>
</reference>
<feature type="domain" description="MOSC" evidence="1">
    <location>
        <begin position="13"/>
        <end position="172"/>
    </location>
</feature>
<comment type="caution">
    <text evidence="2">The sequence shown here is derived from an EMBL/GenBank/DDBJ whole genome shotgun (WGS) entry which is preliminary data.</text>
</comment>
<dbReference type="PANTHER" id="PTHR36930:SF1">
    <property type="entry name" value="MOSC DOMAIN-CONTAINING PROTEIN"/>
    <property type="match status" value="1"/>
</dbReference>
<organism evidence="2 3">
    <name type="scientific">Thermocatellispora tengchongensis</name>
    <dbReference type="NCBI Taxonomy" id="1073253"/>
    <lineage>
        <taxon>Bacteria</taxon>
        <taxon>Bacillati</taxon>
        <taxon>Actinomycetota</taxon>
        <taxon>Actinomycetes</taxon>
        <taxon>Streptosporangiales</taxon>
        <taxon>Streptosporangiaceae</taxon>
        <taxon>Thermocatellispora</taxon>
    </lineage>
</organism>
<dbReference type="EMBL" id="JACHGN010000031">
    <property type="protein sequence ID" value="MBB5139603.1"/>
    <property type="molecule type" value="Genomic_DNA"/>
</dbReference>
<keyword evidence="3" id="KW-1185">Reference proteome</keyword>
<dbReference type="Proteomes" id="UP000578449">
    <property type="component" value="Unassembled WGS sequence"/>
</dbReference>
<dbReference type="Gene3D" id="2.40.33.20">
    <property type="entry name" value="PK beta-barrel domain-like"/>
    <property type="match status" value="1"/>
</dbReference>
<dbReference type="GO" id="GO:0030151">
    <property type="term" value="F:molybdenum ion binding"/>
    <property type="evidence" value="ECO:0007669"/>
    <property type="project" value="InterPro"/>
</dbReference>
<dbReference type="InterPro" id="IPR005302">
    <property type="entry name" value="MoCF_Sase_C"/>
</dbReference>
<accession>A0A840PNI8</accession>